<feature type="active site" evidence="6">
    <location>
        <position position="83"/>
    </location>
</feature>
<dbReference type="Pfam" id="PF00145">
    <property type="entry name" value="DNA_methylase"/>
    <property type="match status" value="1"/>
</dbReference>
<evidence type="ECO:0000313" key="8">
    <source>
        <dbReference type="Proteomes" id="UP000198534"/>
    </source>
</evidence>
<keyword evidence="3 6" id="KW-0808">Transferase</keyword>
<organism evidence="7 8">
    <name type="scientific">Marininema mesophilum</name>
    <dbReference type="NCBI Taxonomy" id="1048340"/>
    <lineage>
        <taxon>Bacteria</taxon>
        <taxon>Bacillati</taxon>
        <taxon>Bacillota</taxon>
        <taxon>Bacilli</taxon>
        <taxon>Bacillales</taxon>
        <taxon>Thermoactinomycetaceae</taxon>
        <taxon>Marininema</taxon>
    </lineage>
</organism>
<dbReference type="PANTHER" id="PTHR10629:SF52">
    <property type="entry name" value="DNA (CYTOSINE-5)-METHYLTRANSFERASE 1"/>
    <property type="match status" value="1"/>
</dbReference>
<dbReference type="GO" id="GO:0003886">
    <property type="term" value="F:DNA (cytosine-5-)-methyltransferase activity"/>
    <property type="evidence" value="ECO:0007669"/>
    <property type="project" value="UniProtKB-EC"/>
</dbReference>
<dbReference type="SUPFAM" id="SSF53335">
    <property type="entry name" value="S-adenosyl-L-methionine-dependent methyltransferases"/>
    <property type="match status" value="1"/>
</dbReference>
<dbReference type="Proteomes" id="UP000198534">
    <property type="component" value="Unassembled WGS sequence"/>
</dbReference>
<dbReference type="PROSITE" id="PS00094">
    <property type="entry name" value="C5_MTASE_1"/>
    <property type="match status" value="1"/>
</dbReference>
<evidence type="ECO:0000256" key="2">
    <source>
        <dbReference type="ARBA" id="ARBA00022603"/>
    </source>
</evidence>
<dbReference type="AlphaFoldDB" id="A0A1H2T3Q9"/>
<reference evidence="7 8" key="1">
    <citation type="submission" date="2016-10" db="EMBL/GenBank/DDBJ databases">
        <authorList>
            <person name="de Groot N.N."/>
        </authorList>
    </citation>
    <scope>NUCLEOTIDE SEQUENCE [LARGE SCALE GENOMIC DNA]</scope>
    <source>
        <strain evidence="7 8">DSM 45610</strain>
    </source>
</reference>
<dbReference type="GO" id="GO:0003677">
    <property type="term" value="F:DNA binding"/>
    <property type="evidence" value="ECO:0007669"/>
    <property type="project" value="TreeGrafter"/>
</dbReference>
<dbReference type="PROSITE" id="PS51679">
    <property type="entry name" value="SAM_MT_C5"/>
    <property type="match status" value="1"/>
</dbReference>
<evidence type="ECO:0000313" key="7">
    <source>
        <dbReference type="EMBL" id="SDW38501.1"/>
    </source>
</evidence>
<sequence length="127" mass="13561">MFDVTPAKSPNGLTVAELFAGGGLMAVGLKQAGFSIIWANDFDKHAVGAYRHNLGNYIVKGDITKIPIKSIPEVDVIAGGPPCQDYSVAGLGAGENGASLLFYQNYPIRWPPILLKRSENTLASDRD</sequence>
<dbReference type="PANTHER" id="PTHR10629">
    <property type="entry name" value="CYTOSINE-SPECIFIC METHYLTRANSFERASE"/>
    <property type="match status" value="1"/>
</dbReference>
<dbReference type="GO" id="GO:0044027">
    <property type="term" value="P:negative regulation of gene expression via chromosomal CpG island methylation"/>
    <property type="evidence" value="ECO:0007669"/>
    <property type="project" value="TreeGrafter"/>
</dbReference>
<evidence type="ECO:0000256" key="4">
    <source>
        <dbReference type="ARBA" id="ARBA00022691"/>
    </source>
</evidence>
<dbReference type="InterPro" id="IPR050390">
    <property type="entry name" value="C5-Methyltransferase"/>
</dbReference>
<comment type="similarity">
    <text evidence="6">Belongs to the class I-like SAM-binding methyltransferase superfamily. C5-methyltransferase family.</text>
</comment>
<dbReference type="STRING" id="1048340.SAMN05444487_10318"/>
<dbReference type="EMBL" id="FNNQ01000003">
    <property type="protein sequence ID" value="SDW38501.1"/>
    <property type="molecule type" value="Genomic_DNA"/>
</dbReference>
<dbReference type="Gene3D" id="3.40.50.150">
    <property type="entry name" value="Vaccinia Virus protein VP39"/>
    <property type="match status" value="1"/>
</dbReference>
<evidence type="ECO:0000256" key="6">
    <source>
        <dbReference type="PROSITE-ProRule" id="PRU01016"/>
    </source>
</evidence>
<dbReference type="InterPro" id="IPR029063">
    <property type="entry name" value="SAM-dependent_MTases_sf"/>
</dbReference>
<keyword evidence="4 6" id="KW-0949">S-adenosyl-L-methionine</keyword>
<dbReference type="GO" id="GO:0032259">
    <property type="term" value="P:methylation"/>
    <property type="evidence" value="ECO:0007669"/>
    <property type="project" value="UniProtKB-KW"/>
</dbReference>
<protein>
    <recommendedName>
        <fullName evidence="1">DNA (cytosine-5-)-methyltransferase</fullName>
        <ecNumber evidence="1">2.1.1.37</ecNumber>
    </recommendedName>
</protein>
<dbReference type="RefSeq" id="WP_091736356.1">
    <property type="nucleotide sequence ID" value="NZ_FNNQ01000003.1"/>
</dbReference>
<evidence type="ECO:0000256" key="3">
    <source>
        <dbReference type="ARBA" id="ARBA00022679"/>
    </source>
</evidence>
<keyword evidence="8" id="KW-1185">Reference proteome</keyword>
<keyword evidence="2 6" id="KW-0489">Methyltransferase</keyword>
<name>A0A1H2T3Q9_9BACL</name>
<dbReference type="EC" id="2.1.1.37" evidence="1"/>
<dbReference type="InterPro" id="IPR018117">
    <property type="entry name" value="C5_DNA_meth_AS"/>
</dbReference>
<gene>
    <name evidence="7" type="ORF">SAMN05444487_10318</name>
</gene>
<evidence type="ECO:0000256" key="5">
    <source>
        <dbReference type="ARBA" id="ARBA00022747"/>
    </source>
</evidence>
<proteinExistence type="inferred from homology"/>
<dbReference type="OrthoDB" id="9813719at2"/>
<evidence type="ECO:0000256" key="1">
    <source>
        <dbReference type="ARBA" id="ARBA00011975"/>
    </source>
</evidence>
<keyword evidence="5" id="KW-0680">Restriction system</keyword>
<dbReference type="GO" id="GO:0009307">
    <property type="term" value="P:DNA restriction-modification system"/>
    <property type="evidence" value="ECO:0007669"/>
    <property type="project" value="UniProtKB-KW"/>
</dbReference>
<dbReference type="InterPro" id="IPR001525">
    <property type="entry name" value="C5_MeTfrase"/>
</dbReference>
<accession>A0A1H2T3Q9</accession>